<name>A0ABU7A470_9TELE</name>
<keyword evidence="2" id="KW-1185">Reference proteome</keyword>
<dbReference type="EMBL" id="JAHUTI010000928">
    <property type="protein sequence ID" value="MED6232543.1"/>
    <property type="molecule type" value="Genomic_DNA"/>
</dbReference>
<comment type="caution">
    <text evidence="1">The sequence shown here is derived from an EMBL/GenBank/DDBJ whole genome shotgun (WGS) entry which is preliminary data.</text>
</comment>
<gene>
    <name evidence="1" type="ORF">ATANTOWER_032080</name>
</gene>
<proteinExistence type="predicted"/>
<reference evidence="1 2" key="1">
    <citation type="submission" date="2021-07" db="EMBL/GenBank/DDBJ databases">
        <authorList>
            <person name="Palmer J.M."/>
        </authorList>
    </citation>
    <scope>NUCLEOTIDE SEQUENCE [LARGE SCALE GENOMIC DNA]</scope>
    <source>
        <strain evidence="1 2">AT_MEX2019</strain>
        <tissue evidence="1">Muscle</tissue>
    </source>
</reference>
<accession>A0ABU7A470</accession>
<dbReference type="Proteomes" id="UP001345963">
    <property type="component" value="Unassembled WGS sequence"/>
</dbReference>
<protein>
    <submittedName>
        <fullName evidence="1">Uncharacterized protein</fullName>
    </submittedName>
</protein>
<sequence length="110" mass="12504">MLKRSTWDHRHSSPFMKRPNINVKRMAALGARPVYLCEEDPEFFKTLNKDELNETNLTETAVMPLTLVTDGTAQTSPVHFNPSSMAVVVEGLDDGKPLKRCSEKRFLLKE</sequence>
<organism evidence="1 2">
    <name type="scientific">Ataeniobius toweri</name>
    <dbReference type="NCBI Taxonomy" id="208326"/>
    <lineage>
        <taxon>Eukaryota</taxon>
        <taxon>Metazoa</taxon>
        <taxon>Chordata</taxon>
        <taxon>Craniata</taxon>
        <taxon>Vertebrata</taxon>
        <taxon>Euteleostomi</taxon>
        <taxon>Actinopterygii</taxon>
        <taxon>Neopterygii</taxon>
        <taxon>Teleostei</taxon>
        <taxon>Neoteleostei</taxon>
        <taxon>Acanthomorphata</taxon>
        <taxon>Ovalentaria</taxon>
        <taxon>Atherinomorphae</taxon>
        <taxon>Cyprinodontiformes</taxon>
        <taxon>Goodeidae</taxon>
        <taxon>Ataeniobius</taxon>
    </lineage>
</organism>
<evidence type="ECO:0000313" key="1">
    <source>
        <dbReference type="EMBL" id="MED6232543.1"/>
    </source>
</evidence>
<evidence type="ECO:0000313" key="2">
    <source>
        <dbReference type="Proteomes" id="UP001345963"/>
    </source>
</evidence>